<evidence type="ECO:0000313" key="3">
    <source>
        <dbReference type="Proteomes" id="UP000297647"/>
    </source>
</evidence>
<keyword evidence="1" id="KW-0472">Membrane</keyword>
<protein>
    <submittedName>
        <fullName evidence="2">DUF3810 domain-containing protein</fullName>
    </submittedName>
</protein>
<evidence type="ECO:0000313" key="2">
    <source>
        <dbReference type="EMBL" id="TFV96138.1"/>
    </source>
</evidence>
<keyword evidence="1" id="KW-0812">Transmembrane</keyword>
<organism evidence="2 3">
    <name type="scientific">Algoriphagus kandeliae</name>
    <dbReference type="NCBI Taxonomy" id="2562278"/>
    <lineage>
        <taxon>Bacteria</taxon>
        <taxon>Pseudomonadati</taxon>
        <taxon>Bacteroidota</taxon>
        <taxon>Cytophagia</taxon>
        <taxon>Cytophagales</taxon>
        <taxon>Cyclobacteriaceae</taxon>
        <taxon>Algoriphagus</taxon>
    </lineage>
</organism>
<dbReference type="AlphaFoldDB" id="A0A4Y9QW63"/>
<feature type="transmembrane region" description="Helical" evidence="1">
    <location>
        <begin position="92"/>
        <end position="109"/>
    </location>
</feature>
<proteinExistence type="predicted"/>
<dbReference type="Pfam" id="PF12725">
    <property type="entry name" value="DUF3810"/>
    <property type="match status" value="1"/>
</dbReference>
<comment type="caution">
    <text evidence="2">The sequence shown here is derived from an EMBL/GenBank/DDBJ whole genome shotgun (WGS) entry which is preliminary data.</text>
</comment>
<dbReference type="EMBL" id="SPSB01000002">
    <property type="protein sequence ID" value="TFV96138.1"/>
    <property type="molecule type" value="Genomic_DNA"/>
</dbReference>
<gene>
    <name evidence="2" type="ORF">E4S40_07900</name>
</gene>
<dbReference type="Proteomes" id="UP000297647">
    <property type="component" value="Unassembled WGS sequence"/>
</dbReference>
<accession>A0A4Y9QW63</accession>
<dbReference type="RefSeq" id="WP_135072796.1">
    <property type="nucleotide sequence ID" value="NZ_SPSB01000002.1"/>
</dbReference>
<name>A0A4Y9QW63_9BACT</name>
<keyword evidence="3" id="KW-1185">Reference proteome</keyword>
<sequence length="356" mass="41467">MGIKKWAWALLGVASLGFRWVASNSPEWTEHYYSRGLFLFIRQAFDMTLGNLPFPSVFLFILFIGTLFLFLIRKLSRSPKGKKRWIFAFRSLLNFSGALIFFFLILWGFNYQRTSIIQQLGLEVKPLNLEQLEEEIEESHHQLVSLRQQIKADTSAIEEIVDYRSLESQVRKNLSQNLALVKLEYHGNPRTRMFPPPGFMRKMGILGIYFPYTGESYIDPTLHPLEQPFTIAHEMAHSFGVTDEGEANFVAWVVGTRSSDPLLKYTAYLRLFLYQVRDYYRMDPDGYRVWLEKLDRGVLQDIRSIQDRNAKYPPFSIELSRKTNDLFLKSQGVKAGVLSYQQLPMLVYAWKQKAGN</sequence>
<dbReference type="OrthoDB" id="1048788at2"/>
<keyword evidence="1" id="KW-1133">Transmembrane helix</keyword>
<reference evidence="2 3" key="1">
    <citation type="submission" date="2019-03" db="EMBL/GenBank/DDBJ databases">
        <title>Algoriphagus sp. nov, a new strain isolated from root system soil of mangrove plant Kandelia.</title>
        <authorList>
            <person name="Yin Q."/>
            <person name="Wang K."/>
            <person name="Song Z."/>
        </authorList>
    </citation>
    <scope>NUCLEOTIDE SEQUENCE [LARGE SCALE GENOMIC DNA]</scope>
    <source>
        <strain evidence="2 3">XY-J91</strain>
    </source>
</reference>
<evidence type="ECO:0000256" key="1">
    <source>
        <dbReference type="SAM" id="Phobius"/>
    </source>
</evidence>
<dbReference type="InterPro" id="IPR024294">
    <property type="entry name" value="DUF3810"/>
</dbReference>
<feature type="transmembrane region" description="Helical" evidence="1">
    <location>
        <begin position="52"/>
        <end position="72"/>
    </location>
</feature>